<keyword evidence="2" id="KW-1185">Reference proteome</keyword>
<evidence type="ECO:0000313" key="1">
    <source>
        <dbReference type="EMBL" id="TFK27456.1"/>
    </source>
</evidence>
<organism evidence="1 2">
    <name type="scientific">Coprinopsis marcescibilis</name>
    <name type="common">Agaric fungus</name>
    <name type="synonym">Psathyrella marcescibilis</name>
    <dbReference type="NCBI Taxonomy" id="230819"/>
    <lineage>
        <taxon>Eukaryota</taxon>
        <taxon>Fungi</taxon>
        <taxon>Dikarya</taxon>
        <taxon>Basidiomycota</taxon>
        <taxon>Agaricomycotina</taxon>
        <taxon>Agaricomycetes</taxon>
        <taxon>Agaricomycetidae</taxon>
        <taxon>Agaricales</taxon>
        <taxon>Agaricineae</taxon>
        <taxon>Psathyrellaceae</taxon>
        <taxon>Coprinopsis</taxon>
    </lineage>
</organism>
<dbReference type="EMBL" id="ML210164">
    <property type="protein sequence ID" value="TFK27456.1"/>
    <property type="molecule type" value="Genomic_DNA"/>
</dbReference>
<sequence length="180" mass="20627">MEMANPRTPIASHHLTIQQVSMEDGERAERRSLQRYLRNTLLVDEAVRIEYVYVRSLECCKMLESSALRCGADRRISSDGLFEPFSWTDQSTSSVRGPIARYGQSNSVLRTLWQSWIGRRRSRKSERNECYPEPWCAKGFRKAFDSGVRADKRLGNSDFRAAGDCQILGASNERRPMGKT</sequence>
<proteinExistence type="predicted"/>
<reference evidence="1 2" key="1">
    <citation type="journal article" date="2019" name="Nat. Ecol. Evol.">
        <title>Megaphylogeny resolves global patterns of mushroom evolution.</title>
        <authorList>
            <person name="Varga T."/>
            <person name="Krizsan K."/>
            <person name="Foldi C."/>
            <person name="Dima B."/>
            <person name="Sanchez-Garcia M."/>
            <person name="Sanchez-Ramirez S."/>
            <person name="Szollosi G.J."/>
            <person name="Szarkandi J.G."/>
            <person name="Papp V."/>
            <person name="Albert L."/>
            <person name="Andreopoulos W."/>
            <person name="Angelini C."/>
            <person name="Antonin V."/>
            <person name="Barry K.W."/>
            <person name="Bougher N.L."/>
            <person name="Buchanan P."/>
            <person name="Buyck B."/>
            <person name="Bense V."/>
            <person name="Catcheside P."/>
            <person name="Chovatia M."/>
            <person name="Cooper J."/>
            <person name="Damon W."/>
            <person name="Desjardin D."/>
            <person name="Finy P."/>
            <person name="Geml J."/>
            <person name="Haridas S."/>
            <person name="Hughes K."/>
            <person name="Justo A."/>
            <person name="Karasinski D."/>
            <person name="Kautmanova I."/>
            <person name="Kiss B."/>
            <person name="Kocsube S."/>
            <person name="Kotiranta H."/>
            <person name="LaButti K.M."/>
            <person name="Lechner B.E."/>
            <person name="Liimatainen K."/>
            <person name="Lipzen A."/>
            <person name="Lukacs Z."/>
            <person name="Mihaltcheva S."/>
            <person name="Morgado L.N."/>
            <person name="Niskanen T."/>
            <person name="Noordeloos M.E."/>
            <person name="Ohm R.A."/>
            <person name="Ortiz-Santana B."/>
            <person name="Ovrebo C."/>
            <person name="Racz N."/>
            <person name="Riley R."/>
            <person name="Savchenko A."/>
            <person name="Shiryaev A."/>
            <person name="Soop K."/>
            <person name="Spirin V."/>
            <person name="Szebenyi C."/>
            <person name="Tomsovsky M."/>
            <person name="Tulloss R.E."/>
            <person name="Uehling J."/>
            <person name="Grigoriev I.V."/>
            <person name="Vagvolgyi C."/>
            <person name="Papp T."/>
            <person name="Martin F.M."/>
            <person name="Miettinen O."/>
            <person name="Hibbett D.S."/>
            <person name="Nagy L.G."/>
        </authorList>
    </citation>
    <scope>NUCLEOTIDE SEQUENCE [LARGE SCALE GENOMIC DNA]</scope>
    <source>
        <strain evidence="1 2">CBS 121175</strain>
    </source>
</reference>
<dbReference type="AlphaFoldDB" id="A0A5C3L5P1"/>
<dbReference type="Proteomes" id="UP000307440">
    <property type="component" value="Unassembled WGS sequence"/>
</dbReference>
<gene>
    <name evidence="1" type="ORF">FA15DRAFT_666320</name>
</gene>
<name>A0A5C3L5P1_COPMA</name>
<evidence type="ECO:0000313" key="2">
    <source>
        <dbReference type="Proteomes" id="UP000307440"/>
    </source>
</evidence>
<accession>A0A5C3L5P1</accession>
<protein>
    <submittedName>
        <fullName evidence="1">Uncharacterized protein</fullName>
    </submittedName>
</protein>